<proteinExistence type="predicted"/>
<dbReference type="RefSeq" id="WP_015749832.1">
    <property type="nucleotide sequence ID" value="NC_013235.1"/>
</dbReference>
<dbReference type="AlphaFoldDB" id="C8X815"/>
<dbReference type="EMBL" id="CP001737">
    <property type="protein sequence ID" value="ACV81018.1"/>
    <property type="molecule type" value="Genomic_DNA"/>
</dbReference>
<accession>C8X815</accession>
<dbReference type="STRING" id="479431.Namu_4742"/>
<reference evidence="2 3" key="2">
    <citation type="journal article" date="2010" name="Stand. Genomic Sci.">
        <title>Complete genome sequence of Nakamurella multipartita type strain (Y-104).</title>
        <authorList>
            <person name="Tice H."/>
            <person name="Mayilraj S."/>
            <person name="Sims D."/>
            <person name="Lapidus A."/>
            <person name="Nolan M."/>
            <person name="Lucas S."/>
            <person name="Glavina Del Rio T."/>
            <person name="Copeland A."/>
            <person name="Cheng J.F."/>
            <person name="Meincke L."/>
            <person name="Bruce D."/>
            <person name="Goodwin L."/>
            <person name="Pitluck S."/>
            <person name="Ivanova N."/>
            <person name="Mavromatis K."/>
            <person name="Ovchinnikova G."/>
            <person name="Pati A."/>
            <person name="Chen A."/>
            <person name="Palaniappan K."/>
            <person name="Land M."/>
            <person name="Hauser L."/>
            <person name="Chang Y.J."/>
            <person name="Jeffries C.D."/>
            <person name="Detter J.C."/>
            <person name="Brettin T."/>
            <person name="Rohde M."/>
            <person name="Goker M."/>
            <person name="Bristow J."/>
            <person name="Eisen J.A."/>
            <person name="Markowitz V."/>
            <person name="Hugenholtz P."/>
            <person name="Kyrpides N.C."/>
            <person name="Klenk H.P."/>
            <person name="Chen F."/>
        </authorList>
    </citation>
    <scope>NUCLEOTIDE SEQUENCE [LARGE SCALE GENOMIC DNA]</scope>
    <source>
        <strain evidence="3">ATCC 700099 / DSM 44233 / CIP 104796 / JCM 9543 / NBRC 105858 / Y-104</strain>
    </source>
</reference>
<dbReference type="HOGENOM" id="CLU_1794436_0_0_11"/>
<keyword evidence="3" id="KW-1185">Reference proteome</keyword>
<dbReference type="Proteomes" id="UP000002218">
    <property type="component" value="Chromosome"/>
</dbReference>
<dbReference type="InParanoid" id="C8X815"/>
<feature type="region of interest" description="Disordered" evidence="1">
    <location>
        <begin position="124"/>
        <end position="144"/>
    </location>
</feature>
<reference evidence="3" key="1">
    <citation type="submission" date="2009-09" db="EMBL/GenBank/DDBJ databases">
        <title>The complete genome of Nakamurella multipartita DSM 44233.</title>
        <authorList>
            <consortium name="US DOE Joint Genome Institute (JGI-PGF)"/>
            <person name="Lucas S."/>
            <person name="Copeland A."/>
            <person name="Lapidus A."/>
            <person name="Glavina del Rio T."/>
            <person name="Dalin E."/>
            <person name="Tice H."/>
            <person name="Bruce D."/>
            <person name="Goodwin L."/>
            <person name="Pitluck S."/>
            <person name="Kyrpides N."/>
            <person name="Mavromatis K."/>
            <person name="Ivanova N."/>
            <person name="Ovchinnikova G."/>
            <person name="Sims D."/>
            <person name="Meincke L."/>
            <person name="Brettin T."/>
            <person name="Detter J.C."/>
            <person name="Han C."/>
            <person name="Larimer F."/>
            <person name="Land M."/>
            <person name="Hauser L."/>
            <person name="Markowitz V."/>
            <person name="Cheng J.-F."/>
            <person name="Hugenholtz P."/>
            <person name="Woyke T."/>
            <person name="Wu D."/>
            <person name="Klenk H.-P."/>
            <person name="Eisen J.A."/>
        </authorList>
    </citation>
    <scope>NUCLEOTIDE SEQUENCE [LARGE SCALE GENOMIC DNA]</scope>
    <source>
        <strain evidence="3">ATCC 700099 / DSM 44233 / CIP 104796 / JCM 9543 / NBRC 105858 / Y-104</strain>
    </source>
</reference>
<feature type="compositionally biased region" description="Basic residues" evidence="1">
    <location>
        <begin position="133"/>
        <end position="144"/>
    </location>
</feature>
<gene>
    <name evidence="2" type="ordered locus">Namu_4742</name>
</gene>
<organism evidence="2 3">
    <name type="scientific">Nakamurella multipartita (strain ATCC 700099 / DSM 44233 / CIP 104796 / JCM 9543 / NBRC 105858 / Y-104)</name>
    <name type="common">Microsphaera multipartita</name>
    <dbReference type="NCBI Taxonomy" id="479431"/>
    <lineage>
        <taxon>Bacteria</taxon>
        <taxon>Bacillati</taxon>
        <taxon>Actinomycetota</taxon>
        <taxon>Actinomycetes</taxon>
        <taxon>Nakamurellales</taxon>
        <taxon>Nakamurellaceae</taxon>
        <taxon>Nakamurella</taxon>
    </lineage>
</organism>
<evidence type="ECO:0000256" key="1">
    <source>
        <dbReference type="SAM" id="MobiDB-lite"/>
    </source>
</evidence>
<name>C8X815_NAKMY</name>
<protein>
    <submittedName>
        <fullName evidence="2">Uncharacterized protein</fullName>
    </submittedName>
</protein>
<evidence type="ECO:0000313" key="3">
    <source>
        <dbReference type="Proteomes" id="UP000002218"/>
    </source>
</evidence>
<sequence length="144" mass="15578">MPAREDVTLVARAAMGATYCVWSAHHASTLGLLRQVVAMRGGAAPVTAGPATELLAATRRKLIAGRSGVPSVGADEADRLRSVGEEQLRGVLPLLDRLPADQAEQVRAWLVDVAIGVAKRPRTGIRTRSSPWPRRRRSSRWPRS</sequence>
<dbReference type="KEGG" id="nml:Namu_4742"/>
<evidence type="ECO:0000313" key="2">
    <source>
        <dbReference type="EMBL" id="ACV81018.1"/>
    </source>
</evidence>